<feature type="compositionally biased region" description="Low complexity" evidence="8">
    <location>
        <begin position="211"/>
        <end position="220"/>
    </location>
</feature>
<dbReference type="InterPro" id="IPR029063">
    <property type="entry name" value="SAM-dependent_MTases_sf"/>
</dbReference>
<reference evidence="10" key="1">
    <citation type="submission" date="2017-07" db="EMBL/GenBank/DDBJ databases">
        <title>Taro Niue Genome Assembly and Annotation.</title>
        <authorList>
            <person name="Atibalentja N."/>
            <person name="Keating K."/>
            <person name="Fields C.J."/>
        </authorList>
    </citation>
    <scope>NUCLEOTIDE SEQUENCE</scope>
    <source>
        <strain evidence="10">Niue_2</strain>
        <tissue evidence="10">Leaf</tissue>
    </source>
</reference>
<dbReference type="OrthoDB" id="9421954at2759"/>
<evidence type="ECO:0000313" key="10">
    <source>
        <dbReference type="EMBL" id="MQL81814.1"/>
    </source>
</evidence>
<dbReference type="CDD" id="cd00074">
    <property type="entry name" value="HFD_H2A"/>
    <property type="match status" value="1"/>
</dbReference>
<evidence type="ECO:0000313" key="11">
    <source>
        <dbReference type="Proteomes" id="UP000652761"/>
    </source>
</evidence>
<dbReference type="AlphaFoldDB" id="A0A843UIK8"/>
<dbReference type="InterPro" id="IPR005299">
    <property type="entry name" value="MeTrfase_7"/>
</dbReference>
<dbReference type="InterPro" id="IPR007125">
    <property type="entry name" value="H2A/H2B/H3"/>
</dbReference>
<gene>
    <name evidence="10" type="ORF">Taro_014277</name>
</gene>
<dbReference type="InterPro" id="IPR032458">
    <property type="entry name" value="Histone_H2A_CS"/>
</dbReference>
<feature type="region of interest" description="Disordered" evidence="8">
    <location>
        <begin position="61"/>
        <end position="134"/>
    </location>
</feature>
<evidence type="ECO:0000259" key="9">
    <source>
        <dbReference type="Pfam" id="PF00125"/>
    </source>
</evidence>
<dbReference type="SMART" id="SM00414">
    <property type="entry name" value="H2A"/>
    <property type="match status" value="1"/>
</dbReference>
<keyword evidence="11" id="KW-1185">Reference proteome</keyword>
<feature type="compositionally biased region" description="Basic residues" evidence="8">
    <location>
        <begin position="90"/>
        <end position="102"/>
    </location>
</feature>
<evidence type="ECO:0000256" key="8">
    <source>
        <dbReference type="SAM" id="MobiDB-lite"/>
    </source>
</evidence>
<keyword evidence="6" id="KW-0539">Nucleus</keyword>
<evidence type="ECO:0000256" key="7">
    <source>
        <dbReference type="ARBA" id="ARBA00023269"/>
    </source>
</evidence>
<comment type="similarity">
    <text evidence="3">Belongs to the histone H2A family.</text>
</comment>
<evidence type="ECO:0000256" key="1">
    <source>
        <dbReference type="ARBA" id="ARBA00004123"/>
    </source>
</evidence>
<feature type="region of interest" description="Disordered" evidence="8">
    <location>
        <begin position="184"/>
        <end position="237"/>
    </location>
</feature>
<keyword evidence="4" id="KW-0158">Chromosome</keyword>
<dbReference type="FunFam" id="1.10.20.10:FF:000165">
    <property type="entry name" value="Histone H2A"/>
    <property type="match status" value="1"/>
</dbReference>
<organism evidence="10 11">
    <name type="scientific">Colocasia esculenta</name>
    <name type="common">Wild taro</name>
    <name type="synonym">Arum esculentum</name>
    <dbReference type="NCBI Taxonomy" id="4460"/>
    <lineage>
        <taxon>Eukaryota</taxon>
        <taxon>Viridiplantae</taxon>
        <taxon>Streptophyta</taxon>
        <taxon>Embryophyta</taxon>
        <taxon>Tracheophyta</taxon>
        <taxon>Spermatophyta</taxon>
        <taxon>Magnoliopsida</taxon>
        <taxon>Liliopsida</taxon>
        <taxon>Araceae</taxon>
        <taxon>Aroideae</taxon>
        <taxon>Colocasieae</taxon>
        <taxon>Colocasia</taxon>
    </lineage>
</organism>
<evidence type="ECO:0000256" key="5">
    <source>
        <dbReference type="ARBA" id="ARBA00023125"/>
    </source>
</evidence>
<protein>
    <recommendedName>
        <fullName evidence="9">Core Histone H2A/H2B/H3 domain-containing protein</fullName>
    </recommendedName>
</protein>
<feature type="domain" description="Core Histone H2A/H2B/H3" evidence="9">
    <location>
        <begin position="3"/>
        <end position="67"/>
    </location>
</feature>
<dbReference type="GO" id="GO:0030527">
    <property type="term" value="F:structural constituent of chromatin"/>
    <property type="evidence" value="ECO:0007669"/>
    <property type="project" value="InterPro"/>
</dbReference>
<accession>A0A843UIK8</accession>
<dbReference type="PRINTS" id="PR00620">
    <property type="entry name" value="HISTONEH2A"/>
</dbReference>
<dbReference type="Pfam" id="PF03492">
    <property type="entry name" value="Methyltransf_7"/>
    <property type="match status" value="1"/>
</dbReference>
<dbReference type="SUPFAM" id="SSF47113">
    <property type="entry name" value="Histone-fold"/>
    <property type="match status" value="1"/>
</dbReference>
<dbReference type="Pfam" id="PF00125">
    <property type="entry name" value="Histone"/>
    <property type="match status" value="1"/>
</dbReference>
<feature type="compositionally biased region" description="Low complexity" evidence="8">
    <location>
        <begin position="194"/>
        <end position="203"/>
    </location>
</feature>
<keyword evidence="5" id="KW-0238">DNA-binding</keyword>
<dbReference type="InterPro" id="IPR002119">
    <property type="entry name" value="Histone_H2A"/>
</dbReference>
<sequence length="365" mass="40478">RAKKATSRSSKAGLQFPVGRIARLLKAGKYAERIGAGAPVYLAAVLEYLSTEVLELAGNAARDNKKTRSWRASAHPARREERRGAIPAARCRHHRQRRRHAQHPQPPSPPRRRVPVPSPPPTKTEPRPSSLIILPSIVSPTRPSIIPHTGESMMPLRHPPNPSLILVCPLPLSLLLLRRQTLSHPLGDPPRSPPTLSLPSPRRALPPPLRAPLLPCSPASHLPPRRQQSRWSPALHEKREASADVGKVLGQCFVVGVPGSFHERLFQSRSIHFFHSSSSLIRILNAFSKVPPKHNACLLIEKVWTNLHLPRLGHGTLERPGLVPLVRRWVPCRDTHPLEEQLASIQDAIDIYPQLDASGVTTIPR</sequence>
<dbReference type="EMBL" id="NMUH01000589">
    <property type="protein sequence ID" value="MQL81814.1"/>
    <property type="molecule type" value="Genomic_DNA"/>
</dbReference>
<dbReference type="Gene3D" id="3.40.50.150">
    <property type="entry name" value="Vaccinia Virus protein VP39"/>
    <property type="match status" value="1"/>
</dbReference>
<dbReference type="GO" id="GO:0005634">
    <property type="term" value="C:nucleus"/>
    <property type="evidence" value="ECO:0007669"/>
    <property type="project" value="UniProtKB-SubCell"/>
</dbReference>
<dbReference type="Gene3D" id="1.10.20.10">
    <property type="entry name" value="Histone, subunit A"/>
    <property type="match status" value="1"/>
</dbReference>
<dbReference type="GO" id="GO:0008168">
    <property type="term" value="F:methyltransferase activity"/>
    <property type="evidence" value="ECO:0007669"/>
    <property type="project" value="InterPro"/>
</dbReference>
<dbReference type="PROSITE" id="PS00046">
    <property type="entry name" value="HISTONE_H2A"/>
    <property type="match status" value="1"/>
</dbReference>
<dbReference type="Proteomes" id="UP000652761">
    <property type="component" value="Unassembled WGS sequence"/>
</dbReference>
<dbReference type="GO" id="GO:0003677">
    <property type="term" value="F:DNA binding"/>
    <property type="evidence" value="ECO:0007669"/>
    <property type="project" value="UniProtKB-KW"/>
</dbReference>
<comment type="caution">
    <text evidence="10">The sequence shown here is derived from an EMBL/GenBank/DDBJ whole genome shotgun (WGS) entry which is preliminary data.</text>
</comment>
<dbReference type="GO" id="GO:0000786">
    <property type="term" value="C:nucleosome"/>
    <property type="evidence" value="ECO:0007669"/>
    <property type="project" value="UniProtKB-KW"/>
</dbReference>
<dbReference type="SUPFAM" id="SSF53335">
    <property type="entry name" value="S-adenosyl-L-methionine-dependent methyltransferases"/>
    <property type="match status" value="1"/>
</dbReference>
<comment type="subcellular location">
    <subcellularLocation>
        <location evidence="2">Chromosome</location>
    </subcellularLocation>
    <subcellularLocation>
        <location evidence="1">Nucleus</location>
    </subcellularLocation>
</comment>
<evidence type="ECO:0000256" key="3">
    <source>
        <dbReference type="ARBA" id="ARBA00010691"/>
    </source>
</evidence>
<dbReference type="GO" id="GO:0046982">
    <property type="term" value="F:protein heterodimerization activity"/>
    <property type="evidence" value="ECO:0007669"/>
    <property type="project" value="InterPro"/>
</dbReference>
<evidence type="ECO:0000256" key="4">
    <source>
        <dbReference type="ARBA" id="ARBA00022454"/>
    </source>
</evidence>
<evidence type="ECO:0000256" key="2">
    <source>
        <dbReference type="ARBA" id="ARBA00004286"/>
    </source>
</evidence>
<dbReference type="PANTHER" id="PTHR23430">
    <property type="entry name" value="HISTONE H2A"/>
    <property type="match status" value="1"/>
</dbReference>
<feature type="non-terminal residue" evidence="10">
    <location>
        <position position="365"/>
    </location>
</feature>
<proteinExistence type="inferred from homology"/>
<name>A0A843UIK8_COLES</name>
<evidence type="ECO:0000256" key="6">
    <source>
        <dbReference type="ARBA" id="ARBA00023242"/>
    </source>
</evidence>
<dbReference type="InterPro" id="IPR009072">
    <property type="entry name" value="Histone-fold"/>
</dbReference>
<keyword evidence="7" id="KW-0544">Nucleosome core</keyword>